<reference evidence="6" key="1">
    <citation type="submission" date="2025-08" db="UniProtKB">
        <authorList>
            <consortium name="RefSeq"/>
        </authorList>
    </citation>
    <scope>IDENTIFICATION</scope>
    <source>
        <tissue evidence="6">Whole organism</tissue>
    </source>
</reference>
<dbReference type="Proteomes" id="UP000694843">
    <property type="component" value="Unplaced"/>
</dbReference>
<organism evidence="5 6">
    <name type="scientific">Hyalella azteca</name>
    <name type="common">Amphipod</name>
    <dbReference type="NCBI Taxonomy" id="294128"/>
    <lineage>
        <taxon>Eukaryota</taxon>
        <taxon>Metazoa</taxon>
        <taxon>Ecdysozoa</taxon>
        <taxon>Arthropoda</taxon>
        <taxon>Crustacea</taxon>
        <taxon>Multicrustacea</taxon>
        <taxon>Malacostraca</taxon>
        <taxon>Eumalacostraca</taxon>
        <taxon>Peracarida</taxon>
        <taxon>Amphipoda</taxon>
        <taxon>Senticaudata</taxon>
        <taxon>Talitrida</taxon>
        <taxon>Talitroidea</taxon>
        <taxon>Hyalellidae</taxon>
        <taxon>Hyalella</taxon>
    </lineage>
</organism>
<evidence type="ECO:0000256" key="1">
    <source>
        <dbReference type="ARBA" id="ARBA00022729"/>
    </source>
</evidence>
<dbReference type="OMA" id="LQCKEVC"/>
<evidence type="ECO:0000256" key="3">
    <source>
        <dbReference type="SAM" id="Phobius"/>
    </source>
</evidence>
<dbReference type="Gene3D" id="2.170.300.10">
    <property type="entry name" value="Tie2 ligand-binding domain superfamily"/>
    <property type="match status" value="1"/>
</dbReference>
<dbReference type="GeneID" id="125179077"/>
<keyword evidence="3" id="KW-0812">Transmembrane</keyword>
<feature type="transmembrane region" description="Helical" evidence="3">
    <location>
        <begin position="108"/>
        <end position="134"/>
    </location>
</feature>
<keyword evidence="2" id="KW-1015">Disulfide bond</keyword>
<dbReference type="InterPro" id="IPR000742">
    <property type="entry name" value="EGF"/>
</dbReference>
<dbReference type="KEGG" id="hazt:125179077"/>
<dbReference type="AlphaFoldDB" id="A0A979FSN2"/>
<dbReference type="OrthoDB" id="18487at2759"/>
<evidence type="ECO:0000313" key="5">
    <source>
        <dbReference type="Proteomes" id="UP000694843"/>
    </source>
</evidence>
<keyword evidence="5" id="KW-1185">Reference proteome</keyword>
<dbReference type="PROSITE" id="PS00022">
    <property type="entry name" value="EGF_1"/>
    <property type="match status" value="1"/>
</dbReference>
<accession>A0A979FSN2</accession>
<proteinExistence type="predicted"/>
<dbReference type="InterPro" id="IPR050969">
    <property type="entry name" value="Dev_Signal_Modulators"/>
</dbReference>
<sequence>IRTHLRTVEKCCSGYTEVKSSTGFLMCQAVVCSHGCRHGICLTPDLCHCEAGYTGPSCNITCPEGFYGLQCKEVCSCPSDQFVCHHVDACTCRPGFGGDRCDEPLPNVVVPLVVGVTVGLVCLIVLAVVVCVVYRRRRMGNKGGEHSMVQFTARPPTSEGQNGAAEVSLALALRSHLPHRASEKNFPLHAGQDKLLQLTHEALVAYSARRLLSRDAVGRGCPPVSSAAQVKIISCHSEK</sequence>
<evidence type="ECO:0000313" key="6">
    <source>
        <dbReference type="RefSeq" id="XP_047740181.1"/>
    </source>
</evidence>
<dbReference type="PANTHER" id="PTHR14949">
    <property type="entry name" value="EGF-LIKE-DOMAIN, MULTIPLE 7, 8"/>
    <property type="match status" value="1"/>
</dbReference>
<dbReference type="RefSeq" id="XP_047740181.1">
    <property type="nucleotide sequence ID" value="XM_047884225.1"/>
</dbReference>
<dbReference type="PANTHER" id="PTHR14949:SF56">
    <property type="entry name" value="EGF-LIKE-DOMAIN, MULTIPLE 7"/>
    <property type="match status" value="1"/>
</dbReference>
<keyword evidence="1" id="KW-0732">Signal</keyword>
<name>A0A979FSN2_HYAAZ</name>
<feature type="non-terminal residue" evidence="6">
    <location>
        <position position="1"/>
    </location>
</feature>
<feature type="domain" description="EGF-like" evidence="4">
    <location>
        <begin position="47"/>
        <end position="58"/>
    </location>
</feature>
<keyword evidence="3" id="KW-1133">Transmembrane helix</keyword>
<keyword evidence="3" id="KW-0472">Membrane</keyword>
<evidence type="ECO:0000256" key="2">
    <source>
        <dbReference type="ARBA" id="ARBA00023157"/>
    </source>
</evidence>
<evidence type="ECO:0000259" key="4">
    <source>
        <dbReference type="PROSITE" id="PS00022"/>
    </source>
</evidence>
<protein>
    <submittedName>
        <fullName evidence="6">Protein draper-like</fullName>
    </submittedName>
</protein>
<gene>
    <name evidence="6" type="primary">LOC125179077</name>
</gene>